<accession>A0A0E9RG44</accession>
<dbReference type="AlphaFoldDB" id="A0A0E9RG44"/>
<reference evidence="1" key="2">
    <citation type="journal article" date="2015" name="Fish Shellfish Immunol.">
        <title>Early steps in the European eel (Anguilla anguilla)-Vibrio vulnificus interaction in the gills: Role of the RtxA13 toxin.</title>
        <authorList>
            <person name="Callol A."/>
            <person name="Pajuelo D."/>
            <person name="Ebbesson L."/>
            <person name="Teles M."/>
            <person name="MacKenzie S."/>
            <person name="Amaro C."/>
        </authorList>
    </citation>
    <scope>NUCLEOTIDE SEQUENCE</scope>
</reference>
<proteinExistence type="predicted"/>
<protein>
    <submittedName>
        <fullName evidence="1">Uncharacterized protein</fullName>
    </submittedName>
</protein>
<reference evidence="1" key="1">
    <citation type="submission" date="2014-11" db="EMBL/GenBank/DDBJ databases">
        <authorList>
            <person name="Amaro Gonzalez C."/>
        </authorList>
    </citation>
    <scope>NUCLEOTIDE SEQUENCE</scope>
</reference>
<sequence length="49" mass="5568">MIPGYTGCVPFVLRRGFMLGDFTQRFLFLSANCTYLPISLWIYSPSSTV</sequence>
<dbReference type="EMBL" id="GBXM01080461">
    <property type="protein sequence ID" value="JAH28116.1"/>
    <property type="molecule type" value="Transcribed_RNA"/>
</dbReference>
<name>A0A0E9RG44_ANGAN</name>
<organism evidence="1">
    <name type="scientific">Anguilla anguilla</name>
    <name type="common">European freshwater eel</name>
    <name type="synonym">Muraena anguilla</name>
    <dbReference type="NCBI Taxonomy" id="7936"/>
    <lineage>
        <taxon>Eukaryota</taxon>
        <taxon>Metazoa</taxon>
        <taxon>Chordata</taxon>
        <taxon>Craniata</taxon>
        <taxon>Vertebrata</taxon>
        <taxon>Euteleostomi</taxon>
        <taxon>Actinopterygii</taxon>
        <taxon>Neopterygii</taxon>
        <taxon>Teleostei</taxon>
        <taxon>Anguilliformes</taxon>
        <taxon>Anguillidae</taxon>
        <taxon>Anguilla</taxon>
    </lineage>
</organism>
<evidence type="ECO:0000313" key="1">
    <source>
        <dbReference type="EMBL" id="JAH28116.1"/>
    </source>
</evidence>